<dbReference type="PANTHER" id="PTHR43798:SF31">
    <property type="entry name" value="AB HYDROLASE SUPERFAMILY PROTEIN YCLE"/>
    <property type="match status" value="1"/>
</dbReference>
<organism evidence="3 4">
    <name type="scientific">Ruicaihuangia caeni</name>
    <dbReference type="NCBI Taxonomy" id="3042517"/>
    <lineage>
        <taxon>Bacteria</taxon>
        <taxon>Bacillati</taxon>
        <taxon>Actinomycetota</taxon>
        <taxon>Actinomycetes</taxon>
        <taxon>Micrococcales</taxon>
        <taxon>Microbacteriaceae</taxon>
        <taxon>Ruicaihuangia</taxon>
    </lineage>
</organism>
<dbReference type="SUPFAM" id="SSF53474">
    <property type="entry name" value="alpha/beta-Hydrolases"/>
    <property type="match status" value="1"/>
</dbReference>
<reference evidence="3 4" key="1">
    <citation type="submission" date="2023-04" db="EMBL/GenBank/DDBJ databases">
        <title>Klugiella caeni sp. nov. isolated from the sludge of biochemical tank.</title>
        <authorList>
            <person name="Geng K."/>
        </authorList>
    </citation>
    <scope>NUCLEOTIDE SEQUENCE [LARGE SCALE GENOMIC DNA]</scope>
    <source>
        <strain evidence="3 4">YN-L-19</strain>
    </source>
</reference>
<name>A0AAW6T7G5_9MICO</name>
<dbReference type="InterPro" id="IPR050266">
    <property type="entry name" value="AB_hydrolase_sf"/>
</dbReference>
<comment type="caution">
    <text evidence="3">The sequence shown here is derived from an EMBL/GenBank/DDBJ whole genome shotgun (WGS) entry which is preliminary data.</text>
</comment>
<dbReference type="Proteomes" id="UP001321506">
    <property type="component" value="Unassembled WGS sequence"/>
</dbReference>
<evidence type="ECO:0000256" key="1">
    <source>
        <dbReference type="ARBA" id="ARBA00022801"/>
    </source>
</evidence>
<proteinExistence type="predicted"/>
<evidence type="ECO:0000313" key="3">
    <source>
        <dbReference type="EMBL" id="MDI2098293.1"/>
    </source>
</evidence>
<keyword evidence="4" id="KW-1185">Reference proteome</keyword>
<keyword evidence="1 3" id="KW-0378">Hydrolase</keyword>
<feature type="domain" description="AB hydrolase-1" evidence="2">
    <location>
        <begin position="17"/>
        <end position="249"/>
    </location>
</feature>
<protein>
    <submittedName>
        <fullName evidence="3">Alpha/beta fold hydrolase</fullName>
    </submittedName>
</protein>
<evidence type="ECO:0000259" key="2">
    <source>
        <dbReference type="Pfam" id="PF12697"/>
    </source>
</evidence>
<dbReference type="EMBL" id="JASATX010000001">
    <property type="protein sequence ID" value="MDI2098293.1"/>
    <property type="molecule type" value="Genomic_DNA"/>
</dbReference>
<dbReference type="Pfam" id="PF12697">
    <property type="entry name" value="Abhydrolase_6"/>
    <property type="match status" value="1"/>
</dbReference>
<dbReference type="PANTHER" id="PTHR43798">
    <property type="entry name" value="MONOACYLGLYCEROL LIPASE"/>
    <property type="match status" value="1"/>
</dbReference>
<dbReference type="RefSeq" id="WP_281488037.1">
    <property type="nucleotide sequence ID" value="NZ_JASATX010000001.1"/>
</dbReference>
<dbReference type="InterPro" id="IPR029058">
    <property type="entry name" value="AB_hydrolase_fold"/>
</dbReference>
<accession>A0AAW6T7G5</accession>
<dbReference type="InterPro" id="IPR000073">
    <property type="entry name" value="AB_hydrolase_1"/>
</dbReference>
<sequence length="277" mass="29345">MATAAISSPTSAQHAPLVLLHGVGLDRTMWRPLRAALSGHAAMADREVISLDLPGHGERPPLRGPQTLGQLADDVLARMPETPAHVVGFSLGALIAQHLARHAPERTLTLACVSGVCRRTPDERAAVEGRLRNAERHFAESVQASLERWFPAGTTVSAETIAETERVLLANDQESYLHAYSVFAHADQEIATELSGIRMPVLAVTGEHDPGSTPEMSYRLALAIPGTRVEIVPGARHMLPVENPGSLARAIADFITVAELASTASPAATPRAEGAAS</sequence>
<gene>
    <name evidence="3" type="ORF">QF206_04845</name>
</gene>
<dbReference type="GO" id="GO:0016787">
    <property type="term" value="F:hydrolase activity"/>
    <property type="evidence" value="ECO:0007669"/>
    <property type="project" value="UniProtKB-KW"/>
</dbReference>
<dbReference type="Gene3D" id="3.40.50.1820">
    <property type="entry name" value="alpha/beta hydrolase"/>
    <property type="match status" value="1"/>
</dbReference>
<evidence type="ECO:0000313" key="4">
    <source>
        <dbReference type="Proteomes" id="UP001321506"/>
    </source>
</evidence>
<dbReference type="AlphaFoldDB" id="A0AAW6T7G5"/>
<dbReference type="GO" id="GO:0016020">
    <property type="term" value="C:membrane"/>
    <property type="evidence" value="ECO:0007669"/>
    <property type="project" value="TreeGrafter"/>
</dbReference>